<keyword evidence="7 8" id="KW-0472">Membrane</keyword>
<evidence type="ECO:0000256" key="6">
    <source>
        <dbReference type="ARBA" id="ARBA00022989"/>
    </source>
</evidence>
<reference evidence="9 10" key="1">
    <citation type="submission" date="2017-02" db="EMBL/GenBank/DDBJ databases">
        <authorList>
            <person name="Peterson S.W."/>
        </authorList>
    </citation>
    <scope>NUCLEOTIDE SEQUENCE [LARGE SCALE GENOMIC DNA]</scope>
    <source>
        <strain evidence="9 10">LSP_Lj1</strain>
    </source>
</reference>
<dbReference type="PANTHER" id="PTHR30472:SF1">
    <property type="entry name" value="FE(3+) DICITRATE TRANSPORT SYSTEM PERMEASE PROTEIN FECC-RELATED"/>
    <property type="match status" value="1"/>
</dbReference>
<evidence type="ECO:0000313" key="9">
    <source>
        <dbReference type="EMBL" id="SJN34364.1"/>
    </source>
</evidence>
<evidence type="ECO:0000313" key="10">
    <source>
        <dbReference type="Proteomes" id="UP000188342"/>
    </source>
</evidence>
<dbReference type="SUPFAM" id="SSF81345">
    <property type="entry name" value="ABC transporter involved in vitamin B12 uptake, BtuC"/>
    <property type="match status" value="1"/>
</dbReference>
<organism evidence="9 10">
    <name type="scientific">Luteococcus japonicus LSP_Lj1</name>
    <dbReference type="NCBI Taxonomy" id="1255658"/>
    <lineage>
        <taxon>Bacteria</taxon>
        <taxon>Bacillati</taxon>
        <taxon>Actinomycetota</taxon>
        <taxon>Actinomycetes</taxon>
        <taxon>Propionibacteriales</taxon>
        <taxon>Propionibacteriaceae</taxon>
        <taxon>Luteococcus</taxon>
    </lineage>
</organism>
<evidence type="ECO:0000256" key="8">
    <source>
        <dbReference type="SAM" id="Phobius"/>
    </source>
</evidence>
<keyword evidence="6 8" id="KW-1133">Transmembrane helix</keyword>
<accession>A0A1R4JQZ0</accession>
<sequence length="328" mass="32016">MTRRLTGVPIALLALGALPVAVLLSLTLGSRAVGLDTLWQASRGVGDEHVRAVLATRIPRTLCGLLAGSALAVSGAAVQVATRNPLGDPGVLGLTSGAAAGIVLVTTSATLAPLGLVGGAFCGALLATVAVLALGSLGRGPDSTRLLLAGAVVTAVAMALSQSLALRDQGAFDALRFWSAGSLSAGAALTPPVLVTAGLGALLLAGTSRGLDALALGDDAATALGQRPGLVRGLTFLAVALLTSAATAVTGPIAFVGLAVPHIARAVAGSSARALLACCLILGPAVLLVADVLGRLVARPSEVPVGVVTGLLGAPLLLTVVRRARGSL</sequence>
<dbReference type="GO" id="GO:0022857">
    <property type="term" value="F:transmembrane transporter activity"/>
    <property type="evidence" value="ECO:0007669"/>
    <property type="project" value="InterPro"/>
</dbReference>
<dbReference type="STRING" id="1255658.FM114_08925"/>
<dbReference type="GO" id="GO:0033214">
    <property type="term" value="P:siderophore-iron import into cell"/>
    <property type="evidence" value="ECO:0007669"/>
    <property type="project" value="TreeGrafter"/>
</dbReference>
<evidence type="ECO:0000256" key="4">
    <source>
        <dbReference type="ARBA" id="ARBA00022475"/>
    </source>
</evidence>
<dbReference type="Gene3D" id="1.10.3470.10">
    <property type="entry name" value="ABC transporter involved in vitamin B12 uptake, BtuC"/>
    <property type="match status" value="1"/>
</dbReference>
<keyword evidence="4" id="KW-1003">Cell membrane</keyword>
<dbReference type="CDD" id="cd06550">
    <property type="entry name" value="TM_ABC_iron-siderophores_like"/>
    <property type="match status" value="1"/>
</dbReference>
<proteinExistence type="inferred from homology"/>
<protein>
    <submittedName>
        <fullName evidence="9">ABC-type Fe3+-siderophore transport system, permease component</fullName>
    </submittedName>
</protein>
<dbReference type="InterPro" id="IPR037294">
    <property type="entry name" value="ABC_BtuC-like"/>
</dbReference>
<feature type="transmembrane region" description="Helical" evidence="8">
    <location>
        <begin position="90"/>
        <end position="109"/>
    </location>
</feature>
<dbReference type="Proteomes" id="UP000188342">
    <property type="component" value="Unassembled WGS sequence"/>
</dbReference>
<evidence type="ECO:0000256" key="1">
    <source>
        <dbReference type="ARBA" id="ARBA00004651"/>
    </source>
</evidence>
<dbReference type="PANTHER" id="PTHR30472">
    <property type="entry name" value="FERRIC ENTEROBACTIN TRANSPORT SYSTEM PERMEASE PROTEIN"/>
    <property type="match status" value="1"/>
</dbReference>
<dbReference type="AlphaFoldDB" id="A0A1R4JQZ0"/>
<feature type="transmembrane region" description="Helical" evidence="8">
    <location>
        <begin position="115"/>
        <end position="134"/>
    </location>
</feature>
<gene>
    <name evidence="9" type="ORF">FM114_08925</name>
</gene>
<feature type="transmembrane region" description="Helical" evidence="8">
    <location>
        <begin position="272"/>
        <end position="297"/>
    </location>
</feature>
<feature type="transmembrane region" description="Helical" evidence="8">
    <location>
        <begin position="146"/>
        <end position="166"/>
    </location>
</feature>
<comment type="similarity">
    <text evidence="2">Belongs to the binding-protein-dependent transport system permease family. FecCD subfamily.</text>
</comment>
<keyword evidence="5 8" id="KW-0812">Transmembrane</keyword>
<dbReference type="EMBL" id="FUKQ01000035">
    <property type="protein sequence ID" value="SJN34364.1"/>
    <property type="molecule type" value="Genomic_DNA"/>
</dbReference>
<evidence type="ECO:0000256" key="2">
    <source>
        <dbReference type="ARBA" id="ARBA00007935"/>
    </source>
</evidence>
<feature type="transmembrane region" description="Helical" evidence="8">
    <location>
        <begin position="303"/>
        <end position="321"/>
    </location>
</feature>
<keyword evidence="3" id="KW-0813">Transport</keyword>
<dbReference type="Pfam" id="PF01032">
    <property type="entry name" value="FecCD"/>
    <property type="match status" value="1"/>
</dbReference>
<dbReference type="InterPro" id="IPR000522">
    <property type="entry name" value="ABC_transptr_permease_BtuC"/>
</dbReference>
<name>A0A1R4JQZ0_9ACTN</name>
<keyword evidence="10" id="KW-1185">Reference proteome</keyword>
<evidence type="ECO:0000256" key="3">
    <source>
        <dbReference type="ARBA" id="ARBA00022448"/>
    </source>
</evidence>
<evidence type="ECO:0000256" key="5">
    <source>
        <dbReference type="ARBA" id="ARBA00022692"/>
    </source>
</evidence>
<dbReference type="RefSeq" id="WP_218668503.1">
    <property type="nucleotide sequence ID" value="NZ_FUKQ01000035.1"/>
</dbReference>
<dbReference type="GO" id="GO:0005886">
    <property type="term" value="C:plasma membrane"/>
    <property type="evidence" value="ECO:0007669"/>
    <property type="project" value="UniProtKB-SubCell"/>
</dbReference>
<feature type="transmembrane region" description="Helical" evidence="8">
    <location>
        <begin position="234"/>
        <end position="260"/>
    </location>
</feature>
<evidence type="ECO:0000256" key="7">
    <source>
        <dbReference type="ARBA" id="ARBA00023136"/>
    </source>
</evidence>
<comment type="subcellular location">
    <subcellularLocation>
        <location evidence="1">Cell membrane</location>
        <topology evidence="1">Multi-pass membrane protein</topology>
    </subcellularLocation>
</comment>